<dbReference type="AlphaFoldDB" id="A0A6N4SPL5"/>
<feature type="transmembrane region" description="Helical" evidence="6">
    <location>
        <begin position="237"/>
        <end position="256"/>
    </location>
</feature>
<gene>
    <name evidence="8" type="primary">fucP</name>
    <name evidence="8" type="ordered locus">CHU_0960</name>
</gene>
<dbReference type="SUPFAM" id="SSF103473">
    <property type="entry name" value="MFS general substrate transporter"/>
    <property type="match status" value="1"/>
</dbReference>
<feature type="transmembrane region" description="Helical" evidence="6">
    <location>
        <begin position="82"/>
        <end position="101"/>
    </location>
</feature>
<feature type="domain" description="Major facilitator superfamily (MFS) profile" evidence="7">
    <location>
        <begin position="1"/>
        <end position="219"/>
    </location>
</feature>
<dbReference type="Gene3D" id="1.20.1250.20">
    <property type="entry name" value="MFS general substrate transporter like domains"/>
    <property type="match status" value="2"/>
</dbReference>
<dbReference type="PANTHER" id="PTHR43702">
    <property type="entry name" value="L-FUCOSE-PROTON SYMPORTER"/>
    <property type="match status" value="1"/>
</dbReference>
<dbReference type="EMBL" id="CP000383">
    <property type="protein sequence ID" value="ABG58237.1"/>
    <property type="molecule type" value="Genomic_DNA"/>
</dbReference>
<proteinExistence type="predicted"/>
<dbReference type="Proteomes" id="UP000001822">
    <property type="component" value="Chromosome"/>
</dbReference>
<feature type="transmembrane region" description="Helical" evidence="6">
    <location>
        <begin position="299"/>
        <end position="318"/>
    </location>
</feature>
<organism evidence="8 9">
    <name type="scientific">Cytophaga hutchinsonii (strain ATCC 33406 / DSM 1761 / CIP 103989 / NBRC 15051 / NCIMB 9469 / D465)</name>
    <dbReference type="NCBI Taxonomy" id="269798"/>
    <lineage>
        <taxon>Bacteria</taxon>
        <taxon>Pseudomonadati</taxon>
        <taxon>Bacteroidota</taxon>
        <taxon>Cytophagia</taxon>
        <taxon>Cytophagales</taxon>
        <taxon>Cytophagaceae</taxon>
        <taxon>Cytophaga</taxon>
    </lineage>
</organism>
<name>A0A6N4SPL5_CYTH3</name>
<dbReference type="InterPro" id="IPR011701">
    <property type="entry name" value="MFS"/>
</dbReference>
<evidence type="ECO:0000256" key="1">
    <source>
        <dbReference type="ARBA" id="ARBA00004429"/>
    </source>
</evidence>
<keyword evidence="3 6" id="KW-0812">Transmembrane</keyword>
<feature type="transmembrane region" description="Helical" evidence="6">
    <location>
        <begin position="360"/>
        <end position="380"/>
    </location>
</feature>
<evidence type="ECO:0000256" key="3">
    <source>
        <dbReference type="ARBA" id="ARBA00022692"/>
    </source>
</evidence>
<feature type="transmembrane region" description="Helical" evidence="6">
    <location>
        <begin position="49"/>
        <end position="70"/>
    </location>
</feature>
<sequence length="421" mass="47451">MKELTLQISKNQRLVLIFVMAVLFFMWGLLTNLNLFLYHHFKVVFGLNYSVSTLINLTFFCTYLIVSLQAGSMIRRVGYKRGILIGWLLACTGCFLFLLSVTSKLYYLFLVALFCMAAGITILQVGANLYVVLLGGVERAASRLVFVQAFNSFGTVIGPIVSMEILSKFINIPFEYLEMLPLIDKVTIESAYINYLYLIFGVAMVLFAIFLMLIYLPEMDTHLLEPLNKVTSKRKRHVMHFSQLRLGAFAIFAYVGAEVALANYLEDFSPDLASRYWQLAMLGRFVGAFCLLFIPANKALGTVAGISSLLILVAILLPKEYVEYNFYLIMTVGLFNSIIFPSIFTLGVNGLGKFSLDGSAVLIMFIVGGAVIPFNVRNFAFVNYDFALIIVVACYLYISLYGFRLSRYLKRNDLKDDEMLA</sequence>
<accession>A0A6N4SPL5</accession>
<feature type="transmembrane region" description="Helical" evidence="6">
    <location>
        <begin position="192"/>
        <end position="216"/>
    </location>
</feature>
<feature type="transmembrane region" description="Helical" evidence="6">
    <location>
        <begin position="14"/>
        <end position="37"/>
    </location>
</feature>
<evidence type="ECO:0000256" key="4">
    <source>
        <dbReference type="ARBA" id="ARBA00022989"/>
    </source>
</evidence>
<keyword evidence="5 6" id="KW-0472">Membrane</keyword>
<evidence type="ECO:0000313" key="9">
    <source>
        <dbReference type="Proteomes" id="UP000001822"/>
    </source>
</evidence>
<feature type="transmembrane region" description="Helical" evidence="6">
    <location>
        <begin position="107"/>
        <end position="133"/>
    </location>
</feature>
<dbReference type="GO" id="GO:0022857">
    <property type="term" value="F:transmembrane transporter activity"/>
    <property type="evidence" value="ECO:0007669"/>
    <property type="project" value="InterPro"/>
</dbReference>
<dbReference type="KEGG" id="chu:CHU_0960"/>
<comment type="subcellular location">
    <subcellularLocation>
        <location evidence="1">Cell inner membrane</location>
        <topology evidence="1">Multi-pass membrane protein</topology>
    </subcellularLocation>
</comment>
<reference evidence="8 9" key="1">
    <citation type="journal article" date="2007" name="Appl. Environ. Microbiol.">
        <title>Genome sequence of the cellulolytic gliding bacterium Cytophaga hutchinsonii.</title>
        <authorList>
            <person name="Xie G."/>
            <person name="Bruce D.C."/>
            <person name="Challacombe J.F."/>
            <person name="Chertkov O."/>
            <person name="Detter J.C."/>
            <person name="Gilna P."/>
            <person name="Han C.S."/>
            <person name="Lucas S."/>
            <person name="Misra M."/>
            <person name="Myers G.L."/>
            <person name="Richardson P."/>
            <person name="Tapia R."/>
            <person name="Thayer N."/>
            <person name="Thompson L.S."/>
            <person name="Brettin T.S."/>
            <person name="Henrissat B."/>
            <person name="Wilson D.B."/>
            <person name="McBride M.J."/>
        </authorList>
    </citation>
    <scope>NUCLEOTIDE SEQUENCE [LARGE SCALE GENOMIC DNA]</scope>
    <source>
        <strain evidence="9">ATCC 33406 / DSM 1761 / CIP 103989 / NBRC 15051 / NCIMB 9469 / D465</strain>
    </source>
</reference>
<feature type="transmembrane region" description="Helical" evidence="6">
    <location>
        <begin position="145"/>
        <end position="172"/>
    </location>
</feature>
<feature type="transmembrane region" description="Helical" evidence="6">
    <location>
        <begin position="324"/>
        <end position="348"/>
    </location>
</feature>
<dbReference type="OrthoDB" id="9795150at2"/>
<dbReference type="PROSITE" id="PS50850">
    <property type="entry name" value="MFS"/>
    <property type="match status" value="1"/>
</dbReference>
<evidence type="ECO:0000313" key="8">
    <source>
        <dbReference type="EMBL" id="ABG58237.1"/>
    </source>
</evidence>
<dbReference type="InterPro" id="IPR050375">
    <property type="entry name" value="MFS_TsgA-like"/>
</dbReference>
<evidence type="ECO:0000256" key="6">
    <source>
        <dbReference type="SAM" id="Phobius"/>
    </source>
</evidence>
<dbReference type="Pfam" id="PF07690">
    <property type="entry name" value="MFS_1"/>
    <property type="match status" value="1"/>
</dbReference>
<dbReference type="InterPro" id="IPR020846">
    <property type="entry name" value="MFS_dom"/>
</dbReference>
<evidence type="ECO:0000259" key="7">
    <source>
        <dbReference type="PROSITE" id="PS50850"/>
    </source>
</evidence>
<protein>
    <submittedName>
        <fullName evidence="8">Fucose permease</fullName>
    </submittedName>
</protein>
<keyword evidence="9" id="KW-1185">Reference proteome</keyword>
<dbReference type="RefSeq" id="WP_011584352.1">
    <property type="nucleotide sequence ID" value="NC_008255.1"/>
</dbReference>
<dbReference type="InterPro" id="IPR036259">
    <property type="entry name" value="MFS_trans_sf"/>
</dbReference>
<keyword evidence="4 6" id="KW-1133">Transmembrane helix</keyword>
<keyword evidence="2" id="KW-1003">Cell membrane</keyword>
<feature type="transmembrane region" description="Helical" evidence="6">
    <location>
        <begin position="386"/>
        <end position="403"/>
    </location>
</feature>
<dbReference type="GO" id="GO:0005886">
    <property type="term" value="C:plasma membrane"/>
    <property type="evidence" value="ECO:0007669"/>
    <property type="project" value="UniProtKB-SubCell"/>
</dbReference>
<evidence type="ECO:0000256" key="2">
    <source>
        <dbReference type="ARBA" id="ARBA00022475"/>
    </source>
</evidence>
<evidence type="ECO:0000256" key="5">
    <source>
        <dbReference type="ARBA" id="ARBA00023136"/>
    </source>
</evidence>
<dbReference type="PANTHER" id="PTHR43702:SF3">
    <property type="entry name" value="PROTEIN TSGA"/>
    <property type="match status" value="1"/>
</dbReference>